<evidence type="ECO:0000313" key="4">
    <source>
        <dbReference type="Proteomes" id="UP000546126"/>
    </source>
</evidence>
<keyword evidence="2" id="KW-0812">Transmembrane</keyword>
<dbReference type="RefSeq" id="WP_175603942.1">
    <property type="nucleotide sequence ID" value="NZ_JABWGO010000009.1"/>
</dbReference>
<dbReference type="NCBIfam" id="NF038083">
    <property type="entry name" value="CU044_5270_fam"/>
    <property type="match status" value="1"/>
</dbReference>
<protein>
    <submittedName>
        <fullName evidence="3">CU044_5270 family protein</fullName>
    </submittedName>
</protein>
<comment type="caution">
    <text evidence="3">The sequence shown here is derived from an EMBL/GenBank/DDBJ whole genome shotgun (WGS) entry which is preliminary data.</text>
</comment>
<feature type="region of interest" description="Disordered" evidence="1">
    <location>
        <begin position="351"/>
        <end position="370"/>
    </location>
</feature>
<proteinExistence type="predicted"/>
<evidence type="ECO:0000256" key="2">
    <source>
        <dbReference type="SAM" id="Phobius"/>
    </source>
</evidence>
<dbReference type="Proteomes" id="UP000546126">
    <property type="component" value="Unassembled WGS sequence"/>
</dbReference>
<keyword evidence="2" id="KW-1133">Transmembrane helix</keyword>
<evidence type="ECO:0000256" key="1">
    <source>
        <dbReference type="SAM" id="MobiDB-lite"/>
    </source>
</evidence>
<keyword evidence="2" id="KW-0472">Membrane</keyword>
<sequence>MDELDLLDRALPDARPPSAEVVARARARLTGPPRLPARRRTWMWMVTAAAATAAIVTLVFSLVAHLTTAPPAAVAPKPDQALYDLADRIERLPAPSGLYWRHVSIYGTYGRAGGFTYRTTSRLEIWQSRDPVDPMLVTTRAEPARPATPADERAWRAAGSPIRVKPCGKGERCADVTFTDQPKQCLYRWDPGAGGALANRSVGTITMAELAAFPTDQNALREKLRTYHQIWHRNGFTQSFEEFLPTAANLLGEPLRPDQRAALIRLLAALPSTKVVGTVTDPLGRPALSVDFGTRGPNVRYVGERTGDLWMEQRTLLDPGTGATLATVDYAASTVSWVAKGDAMSYHATAPETGWTTQRPAPPEGCAKRK</sequence>
<name>A0A7Y6MF86_9ACTN</name>
<evidence type="ECO:0000313" key="3">
    <source>
        <dbReference type="EMBL" id="NUW44431.1"/>
    </source>
</evidence>
<gene>
    <name evidence="3" type="ORF">HT134_30535</name>
</gene>
<dbReference type="EMBL" id="JABWGO010000009">
    <property type="protein sequence ID" value="NUW44431.1"/>
    <property type="molecule type" value="Genomic_DNA"/>
</dbReference>
<accession>A0A7Y6MF86</accession>
<reference evidence="3 4" key="1">
    <citation type="submission" date="2020-06" db="EMBL/GenBank/DDBJ databases">
        <authorList>
            <person name="Chanama M."/>
        </authorList>
    </citation>
    <scope>NUCLEOTIDE SEQUENCE [LARGE SCALE GENOMIC DNA]</scope>
    <source>
        <strain evidence="3 4">TBRC6557</strain>
    </source>
</reference>
<feature type="transmembrane region" description="Helical" evidence="2">
    <location>
        <begin position="42"/>
        <end position="64"/>
    </location>
</feature>
<keyword evidence="4" id="KW-1185">Reference proteome</keyword>
<dbReference type="InterPro" id="IPR047789">
    <property type="entry name" value="CU044_5270-like"/>
</dbReference>
<organism evidence="3 4">
    <name type="scientific">Nonomuraea rhodomycinica</name>
    <dbReference type="NCBI Taxonomy" id="1712872"/>
    <lineage>
        <taxon>Bacteria</taxon>
        <taxon>Bacillati</taxon>
        <taxon>Actinomycetota</taxon>
        <taxon>Actinomycetes</taxon>
        <taxon>Streptosporangiales</taxon>
        <taxon>Streptosporangiaceae</taxon>
        <taxon>Nonomuraea</taxon>
    </lineage>
</organism>
<dbReference type="AlphaFoldDB" id="A0A7Y6MF86"/>